<evidence type="ECO:0000256" key="2">
    <source>
        <dbReference type="SAM" id="Phobius"/>
    </source>
</evidence>
<feature type="transmembrane region" description="Helical" evidence="2">
    <location>
        <begin position="396"/>
        <end position="414"/>
    </location>
</feature>
<accession>A0ABV9JP06</accession>
<dbReference type="Proteomes" id="UP001595962">
    <property type="component" value="Unassembled WGS sequence"/>
</dbReference>
<dbReference type="Pfam" id="PF11902">
    <property type="entry name" value="DUF3422"/>
    <property type="match status" value="1"/>
</dbReference>
<keyword evidence="4" id="KW-1185">Reference proteome</keyword>
<sequence>MSLTHLRQHPLRDALEQELQQRFFPPLQSPALLCQFVLTLSASSRAQELQLMKQLAAQLGQQLLDHEQDANLHWGEVMLRWERHNEFSTLTFIRAGLTSNLFAEPMSLVPDPDWLAQLPGQVFRVVVMAVVSPADLAGRDPASLFASQHLISSELASGQARLWTDFRKHSEGAGRILLLDRGLSPGALAATVQQVFDLGNYRKLALLGWPYCKQALYQLAQQEQQLADITRRIEQKSDDETRLLDELMQLAAQSGHQQADNASRLQASHAYYQLTLDRLKSLNESPVEGLMSLQHFTERRLTPAWRTARSVLTRQQQLSERLGRATELLRTQITIRLTRQNQHLLSSMEQRAGLQLKLQAAVERLSVVAISYYALQLLDKAQQSLKHWWPAWPADWVQAFSIPLVIGLVFWYFWRLKRQLHHAE</sequence>
<keyword evidence="1" id="KW-0175">Coiled coil</keyword>
<dbReference type="RefSeq" id="WP_377334582.1">
    <property type="nucleotide sequence ID" value="NZ_JBHSGB010000010.1"/>
</dbReference>
<dbReference type="EMBL" id="JBHSGB010000010">
    <property type="protein sequence ID" value="MFC4655976.1"/>
    <property type="molecule type" value="Genomic_DNA"/>
</dbReference>
<feature type="coiled-coil region" evidence="1">
    <location>
        <begin position="212"/>
        <end position="239"/>
    </location>
</feature>
<organism evidence="3 4">
    <name type="scientific">Rheinheimera marina</name>
    <dbReference type="NCBI Taxonomy" id="1774958"/>
    <lineage>
        <taxon>Bacteria</taxon>
        <taxon>Pseudomonadati</taxon>
        <taxon>Pseudomonadota</taxon>
        <taxon>Gammaproteobacteria</taxon>
        <taxon>Chromatiales</taxon>
        <taxon>Chromatiaceae</taxon>
        <taxon>Rheinheimera</taxon>
    </lineage>
</organism>
<gene>
    <name evidence="3" type="ORF">ACFO3I_13245</name>
</gene>
<keyword evidence="2" id="KW-0812">Transmembrane</keyword>
<proteinExistence type="predicted"/>
<dbReference type="InterPro" id="IPR021830">
    <property type="entry name" value="DUF3422"/>
</dbReference>
<comment type="caution">
    <text evidence="3">The sequence shown here is derived from an EMBL/GenBank/DDBJ whole genome shotgun (WGS) entry which is preliminary data.</text>
</comment>
<protein>
    <submittedName>
        <fullName evidence="3">DUF3422 family protein</fullName>
    </submittedName>
</protein>
<keyword evidence="2" id="KW-0472">Membrane</keyword>
<reference evidence="4" key="1">
    <citation type="journal article" date="2019" name="Int. J. Syst. Evol. Microbiol.">
        <title>The Global Catalogue of Microorganisms (GCM) 10K type strain sequencing project: providing services to taxonomists for standard genome sequencing and annotation.</title>
        <authorList>
            <consortium name="The Broad Institute Genomics Platform"/>
            <consortium name="The Broad Institute Genome Sequencing Center for Infectious Disease"/>
            <person name="Wu L."/>
            <person name="Ma J."/>
        </authorList>
    </citation>
    <scope>NUCLEOTIDE SEQUENCE [LARGE SCALE GENOMIC DNA]</scope>
    <source>
        <strain evidence="4">DT28</strain>
    </source>
</reference>
<evidence type="ECO:0000256" key="1">
    <source>
        <dbReference type="SAM" id="Coils"/>
    </source>
</evidence>
<evidence type="ECO:0000313" key="4">
    <source>
        <dbReference type="Proteomes" id="UP001595962"/>
    </source>
</evidence>
<evidence type="ECO:0000313" key="3">
    <source>
        <dbReference type="EMBL" id="MFC4655976.1"/>
    </source>
</evidence>
<name>A0ABV9JP06_9GAMM</name>
<keyword evidence="2" id="KW-1133">Transmembrane helix</keyword>